<organism evidence="2 3">
    <name type="scientific">Cricetulus griseus</name>
    <name type="common">Chinese hamster</name>
    <name type="synonym">Cricetulus barabensis griseus</name>
    <dbReference type="NCBI Taxonomy" id="10029"/>
    <lineage>
        <taxon>Eukaryota</taxon>
        <taxon>Metazoa</taxon>
        <taxon>Chordata</taxon>
        <taxon>Craniata</taxon>
        <taxon>Vertebrata</taxon>
        <taxon>Euteleostomi</taxon>
        <taxon>Mammalia</taxon>
        <taxon>Eutheria</taxon>
        <taxon>Euarchontoglires</taxon>
        <taxon>Glires</taxon>
        <taxon>Rodentia</taxon>
        <taxon>Myomorpha</taxon>
        <taxon>Muroidea</taxon>
        <taxon>Cricetidae</taxon>
        <taxon>Cricetinae</taxon>
        <taxon>Cricetulus</taxon>
    </lineage>
</organism>
<evidence type="ECO:0000256" key="1">
    <source>
        <dbReference type="SAM" id="SignalP"/>
    </source>
</evidence>
<evidence type="ECO:0000313" key="2">
    <source>
        <dbReference type="EMBL" id="EGV97377.1"/>
    </source>
</evidence>
<keyword evidence="1" id="KW-0732">Signal</keyword>
<dbReference type="Proteomes" id="UP000001075">
    <property type="component" value="Unassembled WGS sequence"/>
</dbReference>
<gene>
    <name evidence="2" type="ORF">I79_020046</name>
</gene>
<reference evidence="3" key="1">
    <citation type="journal article" date="2011" name="Nat. Biotechnol.">
        <title>The genomic sequence of the Chinese hamster ovary (CHO)-K1 cell line.</title>
        <authorList>
            <person name="Xu X."/>
            <person name="Nagarajan H."/>
            <person name="Lewis N.E."/>
            <person name="Pan S."/>
            <person name="Cai Z."/>
            <person name="Liu X."/>
            <person name="Chen W."/>
            <person name="Xie M."/>
            <person name="Wang W."/>
            <person name="Hammond S."/>
            <person name="Andersen M.R."/>
            <person name="Neff N."/>
            <person name="Passarelli B."/>
            <person name="Koh W."/>
            <person name="Fan H.C."/>
            <person name="Wang J."/>
            <person name="Gui Y."/>
            <person name="Lee K.H."/>
            <person name="Betenbaugh M.J."/>
            <person name="Quake S.R."/>
            <person name="Famili I."/>
            <person name="Palsson B.O."/>
            <person name="Wang J."/>
        </authorList>
    </citation>
    <scope>NUCLEOTIDE SEQUENCE [LARGE SCALE GENOMIC DNA]</scope>
    <source>
        <strain evidence="3">CHO K1 cell line</strain>
    </source>
</reference>
<feature type="signal peptide" evidence="1">
    <location>
        <begin position="1"/>
        <end position="18"/>
    </location>
</feature>
<protein>
    <submittedName>
        <fullName evidence="2">Uncharacterized protein</fullName>
    </submittedName>
</protein>
<dbReference type="AlphaFoldDB" id="G3I913"/>
<accession>G3I913</accession>
<sequence>METLMLVLALLRAHHVSSSLCSPELGSNSFYVNSLHEVTAQHLVTRSSTE</sequence>
<feature type="chain" id="PRO_5003445171" evidence="1">
    <location>
        <begin position="19"/>
        <end position="50"/>
    </location>
</feature>
<dbReference type="InParanoid" id="G3I913"/>
<dbReference type="EMBL" id="JH001556">
    <property type="protein sequence ID" value="EGV97377.1"/>
    <property type="molecule type" value="Genomic_DNA"/>
</dbReference>
<name>G3I913_CRIGR</name>
<evidence type="ECO:0000313" key="3">
    <source>
        <dbReference type="Proteomes" id="UP000001075"/>
    </source>
</evidence>
<proteinExistence type="predicted"/>